<feature type="domain" description="Protein kinase" evidence="7">
    <location>
        <begin position="35"/>
        <end position="298"/>
    </location>
</feature>
<dbReference type="Pfam" id="PF00069">
    <property type="entry name" value="Pkinase"/>
    <property type="match status" value="1"/>
</dbReference>
<keyword evidence="3" id="KW-0418">Kinase</keyword>
<protein>
    <recommendedName>
        <fullName evidence="7">Protein kinase domain-containing protein</fullName>
    </recommendedName>
</protein>
<organism evidence="8 9">
    <name type="scientific">Protea cynaroides</name>
    <dbReference type="NCBI Taxonomy" id="273540"/>
    <lineage>
        <taxon>Eukaryota</taxon>
        <taxon>Viridiplantae</taxon>
        <taxon>Streptophyta</taxon>
        <taxon>Embryophyta</taxon>
        <taxon>Tracheophyta</taxon>
        <taxon>Spermatophyta</taxon>
        <taxon>Magnoliopsida</taxon>
        <taxon>Proteales</taxon>
        <taxon>Proteaceae</taxon>
        <taxon>Protea</taxon>
    </lineage>
</organism>
<keyword evidence="9" id="KW-1185">Reference proteome</keyword>
<evidence type="ECO:0000313" key="8">
    <source>
        <dbReference type="EMBL" id="KAJ4953939.1"/>
    </source>
</evidence>
<dbReference type="GO" id="GO:0007165">
    <property type="term" value="P:signal transduction"/>
    <property type="evidence" value="ECO:0007669"/>
    <property type="project" value="TreeGrafter"/>
</dbReference>
<dbReference type="OrthoDB" id="275301at2759"/>
<reference evidence="8" key="1">
    <citation type="journal article" date="2023" name="Plant J.">
        <title>The genome of the king protea, Protea cynaroides.</title>
        <authorList>
            <person name="Chang J."/>
            <person name="Duong T.A."/>
            <person name="Schoeman C."/>
            <person name="Ma X."/>
            <person name="Roodt D."/>
            <person name="Barker N."/>
            <person name="Li Z."/>
            <person name="Van de Peer Y."/>
            <person name="Mizrachi E."/>
        </authorList>
    </citation>
    <scope>NUCLEOTIDE SEQUENCE</scope>
    <source>
        <tissue evidence="8">Young leaves</tissue>
    </source>
</reference>
<dbReference type="PANTHER" id="PTHR48011:SF5">
    <property type="entry name" value="PROTEIN KINASE DOMAIN-CONTAINING PROTEIN"/>
    <property type="match status" value="1"/>
</dbReference>
<keyword evidence="2 5" id="KW-0547">Nucleotide-binding</keyword>
<dbReference type="SMART" id="SM00220">
    <property type="entry name" value="S_TKc"/>
    <property type="match status" value="1"/>
</dbReference>
<dbReference type="PANTHER" id="PTHR48011">
    <property type="entry name" value="CCR4-NOT TRANSCRIPTIONAL COMPLEX SUBUNIT CAF120-RELATED"/>
    <property type="match status" value="1"/>
</dbReference>
<accession>A0A9Q0GUS1</accession>
<dbReference type="PROSITE" id="PS50011">
    <property type="entry name" value="PROTEIN_KINASE_DOM"/>
    <property type="match status" value="1"/>
</dbReference>
<dbReference type="InterPro" id="IPR052751">
    <property type="entry name" value="Plant_MAPKKK"/>
</dbReference>
<dbReference type="PROSITE" id="PS00107">
    <property type="entry name" value="PROTEIN_KINASE_ATP"/>
    <property type="match status" value="1"/>
</dbReference>
<dbReference type="AlphaFoldDB" id="A0A9Q0GUS1"/>
<evidence type="ECO:0000256" key="3">
    <source>
        <dbReference type="ARBA" id="ARBA00022777"/>
    </source>
</evidence>
<dbReference type="GO" id="GO:0005524">
    <property type="term" value="F:ATP binding"/>
    <property type="evidence" value="ECO:0007669"/>
    <property type="project" value="UniProtKB-UniRule"/>
</dbReference>
<dbReference type="InterPro" id="IPR008271">
    <property type="entry name" value="Ser/Thr_kinase_AS"/>
</dbReference>
<dbReference type="InterPro" id="IPR017441">
    <property type="entry name" value="Protein_kinase_ATP_BS"/>
</dbReference>
<dbReference type="InterPro" id="IPR011009">
    <property type="entry name" value="Kinase-like_dom_sf"/>
</dbReference>
<dbReference type="InterPro" id="IPR000719">
    <property type="entry name" value="Prot_kinase_dom"/>
</dbReference>
<keyword evidence="6" id="KW-0723">Serine/threonine-protein kinase</keyword>
<dbReference type="Proteomes" id="UP001141806">
    <property type="component" value="Unassembled WGS sequence"/>
</dbReference>
<sequence length="379" mass="41943">MPFTFQNLRATRKITKKKRKMAGKCSSTCPIRTEWVKGNAVGSGSFGIVNLAMNKFTGELFVVKSASSEAGWEALENEASILESLDSPYIIRFLGQDFSKEAKGERKLNLFLENMAGGSLSDLIDKFGGALDETVIRSYTKEILHGLAYLHRCGIVHGDIKCKNVLLGSSGNIKLADFGCAKRQNSSKHHKGLKSSVSSISGTPLWMAPEVLRSGGLEFASDIWSLGCTIIEMATGRPPWGELISNPMAAVFKIACSEETPELPTKFSSEGLDFLAKCLERNQKMRCTCEELLDHPFISGNSERCSCKQDSCSPTSVLDGGLYEEAYRSDESVSPNKKELQSRIPFFTRPNSGRRRMTRRQHREIDLQSSENWITVRSG</sequence>
<evidence type="ECO:0000256" key="2">
    <source>
        <dbReference type="ARBA" id="ARBA00022741"/>
    </source>
</evidence>
<dbReference type="PROSITE" id="PS00108">
    <property type="entry name" value="PROTEIN_KINASE_ST"/>
    <property type="match status" value="1"/>
</dbReference>
<comment type="similarity">
    <text evidence="6">Belongs to the protein kinase superfamily.</text>
</comment>
<evidence type="ECO:0000256" key="1">
    <source>
        <dbReference type="ARBA" id="ARBA00022679"/>
    </source>
</evidence>
<evidence type="ECO:0000259" key="7">
    <source>
        <dbReference type="PROSITE" id="PS50011"/>
    </source>
</evidence>
<dbReference type="EMBL" id="JAMYWD010000012">
    <property type="protein sequence ID" value="KAJ4953939.1"/>
    <property type="molecule type" value="Genomic_DNA"/>
</dbReference>
<dbReference type="Gene3D" id="1.10.510.10">
    <property type="entry name" value="Transferase(Phosphotransferase) domain 1"/>
    <property type="match status" value="1"/>
</dbReference>
<feature type="binding site" evidence="5">
    <location>
        <position position="64"/>
    </location>
    <ligand>
        <name>ATP</name>
        <dbReference type="ChEBI" id="CHEBI:30616"/>
    </ligand>
</feature>
<evidence type="ECO:0000256" key="4">
    <source>
        <dbReference type="ARBA" id="ARBA00022840"/>
    </source>
</evidence>
<comment type="caution">
    <text evidence="8">The sequence shown here is derived from an EMBL/GenBank/DDBJ whole genome shotgun (WGS) entry which is preliminary data.</text>
</comment>
<evidence type="ECO:0000256" key="6">
    <source>
        <dbReference type="RuleBase" id="RU000304"/>
    </source>
</evidence>
<gene>
    <name evidence="8" type="ORF">NE237_030771</name>
</gene>
<keyword evidence="1" id="KW-0808">Transferase</keyword>
<evidence type="ECO:0000256" key="5">
    <source>
        <dbReference type="PROSITE-ProRule" id="PRU10141"/>
    </source>
</evidence>
<name>A0A9Q0GUS1_9MAGN</name>
<evidence type="ECO:0000313" key="9">
    <source>
        <dbReference type="Proteomes" id="UP001141806"/>
    </source>
</evidence>
<dbReference type="GO" id="GO:0004674">
    <property type="term" value="F:protein serine/threonine kinase activity"/>
    <property type="evidence" value="ECO:0007669"/>
    <property type="project" value="UniProtKB-KW"/>
</dbReference>
<proteinExistence type="inferred from homology"/>
<dbReference type="SUPFAM" id="SSF56112">
    <property type="entry name" value="Protein kinase-like (PK-like)"/>
    <property type="match status" value="1"/>
</dbReference>
<dbReference type="CDD" id="cd06606">
    <property type="entry name" value="STKc_MAPKKK"/>
    <property type="match status" value="1"/>
</dbReference>
<keyword evidence="4 5" id="KW-0067">ATP-binding</keyword>